<accession>A0A7X8GZ44</accession>
<sequence>MLQEAQAIQHYLQYLGQKYIAPHKALDEEEFMLQFKQDGGKARNQFKKIVEAFNDQQNLLKMQRVSNWMNQAQFGTPLFYCFFRGENDEMSYPGMAVRLYIEGQRLGLTWEVSVLERTLAKDSLARQRQVLTVPSNDAMYYLAFSQGEPFIYSGTEDNRIFLKKAVDVGEVRKVLVKSLIGFFDEFQTMDDLIEAMNQQFERLFPYYLATK</sequence>
<gene>
    <name evidence="1" type="ORF">GX355_01055</name>
</gene>
<protein>
    <submittedName>
        <fullName evidence="1">Ribonuclease P</fullName>
    </submittedName>
</protein>
<organism evidence="1 2">
    <name type="scientific">Globicatella sulfidifaciens</name>
    <dbReference type="NCBI Taxonomy" id="136093"/>
    <lineage>
        <taxon>Bacteria</taxon>
        <taxon>Bacillati</taxon>
        <taxon>Bacillota</taxon>
        <taxon>Bacilli</taxon>
        <taxon>Lactobacillales</taxon>
        <taxon>Aerococcaceae</taxon>
        <taxon>Globicatella</taxon>
    </lineage>
</organism>
<name>A0A7X8GZ44_9LACT</name>
<evidence type="ECO:0000313" key="1">
    <source>
        <dbReference type="EMBL" id="NLJ17429.1"/>
    </source>
</evidence>
<comment type="caution">
    <text evidence="1">The sequence shown here is derived from an EMBL/GenBank/DDBJ whole genome shotgun (WGS) entry which is preliminary data.</text>
</comment>
<reference evidence="1 2" key="1">
    <citation type="journal article" date="2020" name="Biotechnol. Biofuels">
        <title>New insights from the biogas microbiome by comprehensive genome-resolved metagenomics of nearly 1600 species originating from multiple anaerobic digesters.</title>
        <authorList>
            <person name="Campanaro S."/>
            <person name="Treu L."/>
            <person name="Rodriguez-R L.M."/>
            <person name="Kovalovszki A."/>
            <person name="Ziels R.M."/>
            <person name="Maus I."/>
            <person name="Zhu X."/>
            <person name="Kougias P.G."/>
            <person name="Basile A."/>
            <person name="Luo G."/>
            <person name="Schluter A."/>
            <person name="Konstantinidis K.T."/>
            <person name="Angelidaki I."/>
        </authorList>
    </citation>
    <scope>NUCLEOTIDE SEQUENCE [LARGE SCALE GENOMIC DNA]</scope>
    <source>
        <strain evidence="1">AS23ysBPME_34</strain>
    </source>
</reference>
<dbReference type="AlphaFoldDB" id="A0A7X8GZ44"/>
<dbReference type="EMBL" id="JAAYSM010000031">
    <property type="protein sequence ID" value="NLJ17429.1"/>
    <property type="molecule type" value="Genomic_DNA"/>
</dbReference>
<dbReference type="RefSeq" id="WP_276645918.1">
    <property type="nucleotide sequence ID" value="NZ_JAAYSM010000031.1"/>
</dbReference>
<dbReference type="Proteomes" id="UP000541058">
    <property type="component" value="Unassembled WGS sequence"/>
</dbReference>
<evidence type="ECO:0000313" key="2">
    <source>
        <dbReference type="Proteomes" id="UP000541058"/>
    </source>
</evidence>
<proteinExistence type="predicted"/>